<dbReference type="SMART" id="SM00671">
    <property type="entry name" value="SEL1"/>
    <property type="match status" value="2"/>
</dbReference>
<name>A0A8H3L5Q6_9GLOM</name>
<comment type="caution">
    <text evidence="1">The sequence shown here is derived from an EMBL/GenBank/DDBJ whole genome shotgun (WGS) entry which is preliminary data.</text>
</comment>
<gene>
    <name evidence="1" type="ORF">RCL2_000804400</name>
</gene>
<dbReference type="InterPro" id="IPR006597">
    <property type="entry name" value="Sel1-like"/>
</dbReference>
<keyword evidence="1" id="KW-0418">Kinase</keyword>
<dbReference type="GO" id="GO:0016301">
    <property type="term" value="F:kinase activity"/>
    <property type="evidence" value="ECO:0007669"/>
    <property type="project" value="UniProtKB-KW"/>
</dbReference>
<protein>
    <submittedName>
        <fullName evidence="1">Kinase-like domain-containing protein</fullName>
    </submittedName>
</protein>
<dbReference type="InterPro" id="IPR011990">
    <property type="entry name" value="TPR-like_helical_dom_sf"/>
</dbReference>
<reference evidence="1" key="1">
    <citation type="submission" date="2019-10" db="EMBL/GenBank/DDBJ databases">
        <title>Conservation and host-specific expression of non-tandemly repeated heterogenous ribosome RNA gene in arbuscular mycorrhizal fungi.</title>
        <authorList>
            <person name="Maeda T."/>
            <person name="Kobayashi Y."/>
            <person name="Nakagawa T."/>
            <person name="Ezawa T."/>
            <person name="Yamaguchi K."/>
            <person name="Bino T."/>
            <person name="Nishimoto Y."/>
            <person name="Shigenobu S."/>
            <person name="Kawaguchi M."/>
        </authorList>
    </citation>
    <scope>NUCLEOTIDE SEQUENCE</scope>
    <source>
        <strain evidence="1">HR1</strain>
    </source>
</reference>
<dbReference type="PANTHER" id="PTHR45011:SF1">
    <property type="entry name" value="DAP3-BINDING CELL DEATH ENHANCER 1"/>
    <property type="match status" value="1"/>
</dbReference>
<dbReference type="InterPro" id="IPR052748">
    <property type="entry name" value="ISR_Activator"/>
</dbReference>
<dbReference type="Gene3D" id="1.25.40.10">
    <property type="entry name" value="Tetratricopeptide repeat domain"/>
    <property type="match status" value="1"/>
</dbReference>
<dbReference type="OrthoDB" id="2416228at2759"/>
<dbReference type="AlphaFoldDB" id="A0A8H3L5Q6"/>
<organism evidence="1 2">
    <name type="scientific">Rhizophagus clarus</name>
    <dbReference type="NCBI Taxonomy" id="94130"/>
    <lineage>
        <taxon>Eukaryota</taxon>
        <taxon>Fungi</taxon>
        <taxon>Fungi incertae sedis</taxon>
        <taxon>Mucoromycota</taxon>
        <taxon>Glomeromycotina</taxon>
        <taxon>Glomeromycetes</taxon>
        <taxon>Glomerales</taxon>
        <taxon>Glomeraceae</taxon>
        <taxon>Rhizophagus</taxon>
    </lineage>
</organism>
<dbReference type="PROSITE" id="PS51257">
    <property type="entry name" value="PROKAR_LIPOPROTEIN"/>
    <property type="match status" value="1"/>
</dbReference>
<evidence type="ECO:0000313" key="1">
    <source>
        <dbReference type="EMBL" id="GES80786.1"/>
    </source>
</evidence>
<dbReference type="Pfam" id="PF08238">
    <property type="entry name" value="Sel1"/>
    <property type="match status" value="3"/>
</dbReference>
<sequence length="136" mass="15564">MGNHKNNKLWFTSFIGFFYQLGISCNLDKEKAILTVNYKLLKLPTLAANGDSVAHYNLAMYYMNGTPGVQKDKKKAFDLLLTTSKEGNNDARYYLAICYMEGMGTRKDEKKAFNWYFESAYNGCHALAQSRLGYCY</sequence>
<evidence type="ECO:0000313" key="2">
    <source>
        <dbReference type="Proteomes" id="UP000615446"/>
    </source>
</evidence>
<dbReference type="EMBL" id="BLAL01000053">
    <property type="protein sequence ID" value="GES80786.1"/>
    <property type="molecule type" value="Genomic_DNA"/>
</dbReference>
<proteinExistence type="predicted"/>
<accession>A0A8H3L5Q6</accession>
<dbReference type="PANTHER" id="PTHR45011">
    <property type="entry name" value="DAP3-BINDING CELL DEATH ENHANCER 1"/>
    <property type="match status" value="1"/>
</dbReference>
<dbReference type="SUPFAM" id="SSF81901">
    <property type="entry name" value="HCP-like"/>
    <property type="match status" value="1"/>
</dbReference>
<keyword evidence="1" id="KW-0808">Transferase</keyword>
<dbReference type="Proteomes" id="UP000615446">
    <property type="component" value="Unassembled WGS sequence"/>
</dbReference>